<reference evidence="1 3" key="1">
    <citation type="journal article" date="2020" name="Stud. Mycol.">
        <title>101 Dothideomycetes genomes: a test case for predicting lifestyles and emergence of pathogens.</title>
        <authorList>
            <person name="Haridas S."/>
            <person name="Albert R."/>
            <person name="Binder M."/>
            <person name="Bloem J."/>
            <person name="Labutti K."/>
            <person name="Salamov A."/>
            <person name="Andreopoulos B."/>
            <person name="Baker S."/>
            <person name="Barry K."/>
            <person name="Bills G."/>
            <person name="Bluhm B."/>
            <person name="Cannon C."/>
            <person name="Castanera R."/>
            <person name="Culley D."/>
            <person name="Daum C."/>
            <person name="Ezra D."/>
            <person name="Gonzalez J."/>
            <person name="Henrissat B."/>
            <person name="Kuo A."/>
            <person name="Liang C."/>
            <person name="Lipzen A."/>
            <person name="Lutzoni F."/>
            <person name="Magnuson J."/>
            <person name="Mondo S."/>
            <person name="Nolan M."/>
            <person name="Ohm R."/>
            <person name="Pangilinan J."/>
            <person name="Park H.-J."/>
            <person name="Ramirez L."/>
            <person name="Alfaro M."/>
            <person name="Sun H."/>
            <person name="Tritt A."/>
            <person name="Yoshinaga Y."/>
            <person name="Zwiers L.-H."/>
            <person name="Turgeon B."/>
            <person name="Goodwin S."/>
            <person name="Spatafora J."/>
            <person name="Crous P."/>
            <person name="Grigoriev I."/>
        </authorList>
    </citation>
    <scope>NUCLEOTIDE SEQUENCE</scope>
    <source>
        <strain evidence="1 3">CBS 304.34</strain>
    </source>
</reference>
<keyword evidence="2" id="KW-1185">Reference proteome</keyword>
<organism evidence="1">
    <name type="scientific">Mytilinidion resinicola</name>
    <dbReference type="NCBI Taxonomy" id="574789"/>
    <lineage>
        <taxon>Eukaryota</taxon>
        <taxon>Fungi</taxon>
        <taxon>Dikarya</taxon>
        <taxon>Ascomycota</taxon>
        <taxon>Pezizomycotina</taxon>
        <taxon>Dothideomycetes</taxon>
        <taxon>Pleosporomycetidae</taxon>
        <taxon>Mytilinidiales</taxon>
        <taxon>Mytilinidiaceae</taxon>
        <taxon>Mytilinidion</taxon>
    </lineage>
</organism>
<dbReference type="Proteomes" id="UP000504636">
    <property type="component" value="Unplaced"/>
</dbReference>
<dbReference type="AlphaFoldDB" id="A0A6A6Z0P8"/>
<evidence type="ECO:0000313" key="1">
    <source>
        <dbReference type="EMBL" id="KAF2813735.1"/>
    </source>
</evidence>
<dbReference type="GeneID" id="54462692"/>
<protein>
    <submittedName>
        <fullName evidence="1 3">Uncharacterized protein</fullName>
    </submittedName>
</protein>
<sequence>MAQPNQRTMRIIHFYDALLPVPYDRRLRRPMLAGLNGCSESLNMSSLRNAWNFSLHLPPSIDYANFQHLLSTPEDDEARVVLVTAIPNFTEDGRDYLEFTWHTMTEQSDSLLRESWPVRGEGKKMVLLGPFPHGLLFWMHMNLKPLLLEQDVDKQQYDALAGFYLERLHQLRVAVVGEAEGSILSLAQFGEHSSDQALEKSFAR</sequence>
<evidence type="ECO:0000313" key="3">
    <source>
        <dbReference type="RefSeq" id="XP_033580699.1"/>
    </source>
</evidence>
<evidence type="ECO:0000313" key="2">
    <source>
        <dbReference type="Proteomes" id="UP000504636"/>
    </source>
</evidence>
<name>A0A6A6Z0P8_9PEZI</name>
<gene>
    <name evidence="1 3" type="ORF">BDZ99DRAFT_472901</name>
</gene>
<reference evidence="3" key="2">
    <citation type="submission" date="2020-04" db="EMBL/GenBank/DDBJ databases">
        <authorList>
            <consortium name="NCBI Genome Project"/>
        </authorList>
    </citation>
    <scope>NUCLEOTIDE SEQUENCE</scope>
    <source>
        <strain evidence="3">CBS 304.34</strain>
    </source>
</reference>
<dbReference type="EMBL" id="MU003695">
    <property type="protein sequence ID" value="KAF2813735.1"/>
    <property type="molecule type" value="Genomic_DNA"/>
</dbReference>
<accession>A0A6A6Z0P8</accession>
<dbReference type="RefSeq" id="XP_033580699.1">
    <property type="nucleotide sequence ID" value="XM_033721799.1"/>
</dbReference>
<reference evidence="3" key="3">
    <citation type="submission" date="2025-04" db="UniProtKB">
        <authorList>
            <consortium name="RefSeq"/>
        </authorList>
    </citation>
    <scope>IDENTIFICATION</scope>
    <source>
        <strain evidence="3">CBS 304.34</strain>
    </source>
</reference>
<proteinExistence type="predicted"/>